<dbReference type="AlphaFoldDB" id="F2ULT4"/>
<name>F2ULT4_SALR5</name>
<evidence type="ECO:0000313" key="8">
    <source>
        <dbReference type="Proteomes" id="UP000007799"/>
    </source>
</evidence>
<dbReference type="PANTHER" id="PTHR13072">
    <property type="entry name" value="DYNACTIN 6"/>
    <property type="match status" value="1"/>
</dbReference>
<dbReference type="GeneID" id="16070313"/>
<dbReference type="Gene3D" id="2.160.10.10">
    <property type="entry name" value="Hexapeptide repeat proteins"/>
    <property type="match status" value="1"/>
</dbReference>
<comment type="similarity">
    <text evidence="2">Belongs to the dynactin subunits 5/6 family. Dynactin subunit 6 subfamily.</text>
</comment>
<evidence type="ECO:0000313" key="7">
    <source>
        <dbReference type="EMBL" id="EGD78083.1"/>
    </source>
</evidence>
<dbReference type="RefSeq" id="XP_004989759.1">
    <property type="nucleotide sequence ID" value="XM_004989702.1"/>
</dbReference>
<evidence type="ECO:0000256" key="4">
    <source>
        <dbReference type="ARBA" id="ARBA00022490"/>
    </source>
</evidence>
<dbReference type="InParanoid" id="F2ULT4"/>
<accession>F2ULT4</accession>
<evidence type="ECO:0000256" key="6">
    <source>
        <dbReference type="ARBA" id="ARBA00034687"/>
    </source>
</evidence>
<comment type="function">
    <text evidence="6">Part of the dynactin complex that activates the molecular motor dynein for ultra-processive transport along microtubules.</text>
</comment>
<evidence type="ECO:0000256" key="2">
    <source>
        <dbReference type="ARBA" id="ARBA00007719"/>
    </source>
</evidence>
<dbReference type="GO" id="GO:0070840">
    <property type="term" value="F:dynein complex binding"/>
    <property type="evidence" value="ECO:0007669"/>
    <property type="project" value="TreeGrafter"/>
</dbReference>
<dbReference type="SUPFAM" id="SSF51161">
    <property type="entry name" value="Trimeric LpxA-like enzymes"/>
    <property type="match status" value="1"/>
</dbReference>
<keyword evidence="4" id="KW-0963">Cytoplasm</keyword>
<evidence type="ECO:0000256" key="1">
    <source>
        <dbReference type="ARBA" id="ARBA00004245"/>
    </source>
</evidence>
<dbReference type="EMBL" id="GL832981">
    <property type="protein sequence ID" value="EGD78083.1"/>
    <property type="molecule type" value="Genomic_DNA"/>
</dbReference>
<dbReference type="GO" id="GO:0007052">
    <property type="term" value="P:mitotic spindle organization"/>
    <property type="evidence" value="ECO:0007669"/>
    <property type="project" value="TreeGrafter"/>
</dbReference>
<keyword evidence="8" id="KW-1185">Reference proteome</keyword>
<evidence type="ECO:0000256" key="3">
    <source>
        <dbReference type="ARBA" id="ARBA00016573"/>
    </source>
</evidence>
<dbReference type="FunCoup" id="F2ULT4">
    <property type="interactions" value="558"/>
</dbReference>
<evidence type="ECO:0000256" key="5">
    <source>
        <dbReference type="ARBA" id="ARBA00023212"/>
    </source>
</evidence>
<organism evidence="8">
    <name type="scientific">Salpingoeca rosetta (strain ATCC 50818 / BSB-021)</name>
    <dbReference type="NCBI Taxonomy" id="946362"/>
    <lineage>
        <taxon>Eukaryota</taxon>
        <taxon>Choanoflagellata</taxon>
        <taxon>Craspedida</taxon>
        <taxon>Salpingoecidae</taxon>
        <taxon>Salpingoeca</taxon>
    </lineage>
</organism>
<dbReference type="STRING" id="946362.F2ULT4"/>
<protein>
    <recommendedName>
        <fullName evidence="3">Dynactin subunit 6</fullName>
    </recommendedName>
</protein>
<gene>
    <name evidence="7" type="ORF">PTSG_08961</name>
</gene>
<dbReference type="KEGG" id="sre:PTSG_08961"/>
<reference evidence="7" key="1">
    <citation type="submission" date="2009-08" db="EMBL/GenBank/DDBJ databases">
        <title>Annotation of Salpingoeca rosetta.</title>
        <authorList>
            <consortium name="The Broad Institute Genome Sequencing Platform"/>
            <person name="Russ C."/>
            <person name="Cuomo C."/>
            <person name="Burger G."/>
            <person name="Gray M.W."/>
            <person name="Holland P.W.H."/>
            <person name="King N."/>
            <person name="Lang F.B.F."/>
            <person name="Roger A.J."/>
            <person name="Ruiz-Trillo I."/>
            <person name="Young S.K."/>
            <person name="Zeng Q."/>
            <person name="Gargeya S."/>
            <person name="Alvarado L."/>
            <person name="Berlin A."/>
            <person name="Chapman S.B."/>
            <person name="Chen Z."/>
            <person name="Freedman E."/>
            <person name="Gellesch M."/>
            <person name="Goldberg J."/>
            <person name="Griggs A."/>
            <person name="Gujja S."/>
            <person name="Heilman E."/>
            <person name="Heiman D."/>
            <person name="Howarth C."/>
            <person name="Mehta T."/>
            <person name="Neiman D."/>
            <person name="Pearson M."/>
            <person name="Roberts A."/>
            <person name="Saif S."/>
            <person name="Shea T."/>
            <person name="Shenoy N."/>
            <person name="Sisk P."/>
            <person name="Stolte C."/>
            <person name="Sykes S."/>
            <person name="White J."/>
            <person name="Yandava C."/>
            <person name="Haas B."/>
            <person name="Nusbaum C."/>
            <person name="Birren B."/>
        </authorList>
    </citation>
    <scope>NUCLEOTIDE SEQUENCE [LARGE SCALE GENOMIC DNA]</scope>
    <source>
        <strain evidence="7">ATCC 50818</strain>
    </source>
</reference>
<dbReference type="OrthoDB" id="2355at2759"/>
<proteinExistence type="inferred from homology"/>
<dbReference type="GO" id="GO:0005869">
    <property type="term" value="C:dynactin complex"/>
    <property type="evidence" value="ECO:0007669"/>
    <property type="project" value="InterPro"/>
</dbReference>
<comment type="subcellular location">
    <subcellularLocation>
        <location evidence="1">Cytoplasm</location>
        <location evidence="1">Cytoskeleton</location>
    </subcellularLocation>
</comment>
<dbReference type="InterPro" id="IPR027777">
    <property type="entry name" value="DCTN6"/>
</dbReference>
<dbReference type="InterPro" id="IPR011004">
    <property type="entry name" value="Trimer_LpxA-like_sf"/>
</dbReference>
<dbReference type="PANTHER" id="PTHR13072:SF0">
    <property type="entry name" value="DYNACTIN SUBUNIT 6"/>
    <property type="match status" value="1"/>
</dbReference>
<dbReference type="eggNOG" id="KOG4042">
    <property type="taxonomic scope" value="Eukaryota"/>
</dbReference>
<keyword evidence="5" id="KW-0206">Cytoskeleton</keyword>
<sequence length="159" mass="16992">MDQLTIHPTAVVCRGAVLKGNVTIGPGTVVHPTATIVAEGDTAIDIGRDNMIEEQTVLRTSAENGSGTMMIIGDNNVFEIGAGAFAGTTPAAVVALVHLHDSTTTMLSTAHSELEDHTIVYGPRNETRVDPVHIQPETFKEELKLLQESLGKYHPMIQP</sequence>
<dbReference type="Proteomes" id="UP000007799">
    <property type="component" value="Unassembled WGS sequence"/>
</dbReference>